<protein>
    <submittedName>
        <fullName evidence="5">HEAT repeat domain-containing protein</fullName>
    </submittedName>
</protein>
<dbReference type="GO" id="GO:0030089">
    <property type="term" value="C:phycobilisome"/>
    <property type="evidence" value="ECO:0007669"/>
    <property type="project" value="UniProtKB-KW"/>
</dbReference>
<comment type="similarity">
    <text evidence="1">Belongs to the CpcE/RpcE/PecE family.</text>
</comment>
<evidence type="ECO:0000256" key="4">
    <source>
        <dbReference type="ARBA" id="ARBA00023239"/>
    </source>
</evidence>
<accession>A0A8J6XLL5</accession>
<dbReference type="RefSeq" id="WP_190836103.1">
    <property type="nucleotide sequence ID" value="NZ_CAWPPI010000104.1"/>
</dbReference>
<dbReference type="Pfam" id="PF13646">
    <property type="entry name" value="HEAT_2"/>
    <property type="match status" value="1"/>
</dbReference>
<keyword evidence="4" id="KW-0456">Lyase</keyword>
<dbReference type="InterPro" id="IPR016024">
    <property type="entry name" value="ARM-type_fold"/>
</dbReference>
<sequence length="175" mass="19453">MTESYTKYQDYVDKLDSNNPDLVVEAAHTLGDLGDRRAVPILIDLLQTTTNPVIRNAAAVGLRELGDERALYPIVSLLKDPKTEGYRGTLVYALEGFDCSSVITLLVDLVITGNFEVSHQAFQVIELIDSEVNLEILDFCVQKVQDAIPKSDDDKVELLKDLVELLTEMKLSIVN</sequence>
<evidence type="ECO:0000313" key="5">
    <source>
        <dbReference type="EMBL" id="MBD2777038.1"/>
    </source>
</evidence>
<gene>
    <name evidence="5" type="ORF">ICL16_34565</name>
</gene>
<dbReference type="InterPro" id="IPR011989">
    <property type="entry name" value="ARM-like"/>
</dbReference>
<keyword evidence="2" id="KW-0042">Antenna complex</keyword>
<dbReference type="SUPFAM" id="SSF48371">
    <property type="entry name" value="ARM repeat"/>
    <property type="match status" value="1"/>
</dbReference>
<comment type="caution">
    <text evidence="5">The sequence shown here is derived from an EMBL/GenBank/DDBJ whole genome shotgun (WGS) entry which is preliminary data.</text>
</comment>
<dbReference type="Proteomes" id="UP000629098">
    <property type="component" value="Unassembled WGS sequence"/>
</dbReference>
<reference evidence="5" key="1">
    <citation type="submission" date="2020-09" db="EMBL/GenBank/DDBJ databases">
        <title>Iningainema tapete sp. nov. (Scytonemataceae, Cyanobacteria) from greenhouses in central Florida (USA) produces two types of nodularin with biosynthetic potential for microcystin-LR and anabaenopeptins.</title>
        <authorList>
            <person name="Berthold D.E."/>
            <person name="Lefler F.W."/>
            <person name="Huang I.-S."/>
            <person name="Abdulla H."/>
            <person name="Zimba P.V."/>
            <person name="Laughinghouse H.D. IV."/>
        </authorList>
    </citation>
    <scope>NUCLEOTIDE SEQUENCE</scope>
    <source>
        <strain evidence="5">BLCCT55</strain>
    </source>
</reference>
<evidence type="ECO:0000313" key="6">
    <source>
        <dbReference type="Proteomes" id="UP000629098"/>
    </source>
</evidence>
<dbReference type="Gene3D" id="1.25.10.10">
    <property type="entry name" value="Leucine-rich Repeat Variant"/>
    <property type="match status" value="1"/>
</dbReference>
<dbReference type="AlphaFoldDB" id="A0A8J6XLL5"/>
<evidence type="ECO:0000256" key="1">
    <source>
        <dbReference type="ARBA" id="ARBA00009299"/>
    </source>
</evidence>
<name>A0A8J6XLL5_9CYAN</name>
<dbReference type="GO" id="GO:0016829">
    <property type="term" value="F:lyase activity"/>
    <property type="evidence" value="ECO:0007669"/>
    <property type="project" value="UniProtKB-KW"/>
</dbReference>
<dbReference type="SMART" id="SM00567">
    <property type="entry name" value="EZ_HEAT"/>
    <property type="match status" value="3"/>
</dbReference>
<evidence type="ECO:0000256" key="2">
    <source>
        <dbReference type="ARBA" id="ARBA00022549"/>
    </source>
</evidence>
<evidence type="ECO:0000256" key="3">
    <source>
        <dbReference type="ARBA" id="ARBA00022738"/>
    </source>
</evidence>
<keyword evidence="3" id="KW-0605">Phycobilisome</keyword>
<organism evidence="5 6">
    <name type="scientific">Iningainema tapete BLCC-T55</name>
    <dbReference type="NCBI Taxonomy" id="2748662"/>
    <lineage>
        <taxon>Bacteria</taxon>
        <taxon>Bacillati</taxon>
        <taxon>Cyanobacteriota</taxon>
        <taxon>Cyanophyceae</taxon>
        <taxon>Nostocales</taxon>
        <taxon>Scytonemataceae</taxon>
        <taxon>Iningainema tapete</taxon>
    </lineage>
</organism>
<proteinExistence type="inferred from homology"/>
<dbReference type="InterPro" id="IPR004155">
    <property type="entry name" value="PBS_lyase_HEAT"/>
</dbReference>
<keyword evidence="6" id="KW-1185">Reference proteome</keyword>
<dbReference type="EMBL" id="JACXAE010000104">
    <property type="protein sequence ID" value="MBD2777038.1"/>
    <property type="molecule type" value="Genomic_DNA"/>
</dbReference>